<proteinExistence type="inferred from homology"/>
<dbReference type="PANTHER" id="PTHR11142">
    <property type="entry name" value="PSEUDOURIDYLATE SYNTHASE"/>
    <property type="match status" value="1"/>
</dbReference>
<reference evidence="9" key="1">
    <citation type="submission" date="2024-05" db="EMBL/GenBank/DDBJ databases">
        <authorList>
            <person name="Kim S."/>
            <person name="Heo J."/>
            <person name="Choi H."/>
            <person name="Choi Y."/>
            <person name="Kwon S.-W."/>
            <person name="Kim Y."/>
        </authorList>
    </citation>
    <scope>NUCLEOTIDE SEQUENCE</scope>
    <source>
        <strain evidence="9">KACC 23698</strain>
    </source>
</reference>
<dbReference type="Gene3D" id="3.30.70.660">
    <property type="entry name" value="Pseudouridine synthase I, catalytic domain, C-terminal subdomain"/>
    <property type="match status" value="1"/>
</dbReference>
<dbReference type="InterPro" id="IPR020095">
    <property type="entry name" value="PsdUridine_synth_TruA_C"/>
</dbReference>
<dbReference type="NCBIfam" id="TIGR00071">
    <property type="entry name" value="hisT_truA"/>
    <property type="match status" value="1"/>
</dbReference>
<gene>
    <name evidence="4 9" type="primary">truA</name>
    <name evidence="9" type="ORF">ABEG18_00840</name>
</gene>
<dbReference type="CDD" id="cd02570">
    <property type="entry name" value="PseudoU_synth_EcTruA"/>
    <property type="match status" value="1"/>
</dbReference>
<dbReference type="InterPro" id="IPR020097">
    <property type="entry name" value="PsdUridine_synth_TruA_a/b_dom"/>
</dbReference>
<comment type="similarity">
    <text evidence="1 4 7">Belongs to the tRNA pseudouridine synthase TruA family.</text>
</comment>
<evidence type="ECO:0000256" key="1">
    <source>
        <dbReference type="ARBA" id="ARBA00009375"/>
    </source>
</evidence>
<dbReference type="PIRSF" id="PIRSF001430">
    <property type="entry name" value="tRNA_psdUrid_synth"/>
    <property type="match status" value="1"/>
</dbReference>
<dbReference type="GO" id="GO:0160147">
    <property type="term" value="F:tRNA pseudouridine(38-40) synthase activity"/>
    <property type="evidence" value="ECO:0007669"/>
    <property type="project" value="UniProtKB-EC"/>
</dbReference>
<feature type="binding site" evidence="4 6">
    <location>
        <position position="111"/>
    </location>
    <ligand>
        <name>substrate</name>
    </ligand>
</feature>
<feature type="domain" description="Pseudouridine synthase I TruA alpha/beta" evidence="8">
    <location>
        <begin position="144"/>
        <end position="245"/>
    </location>
</feature>
<evidence type="ECO:0000259" key="8">
    <source>
        <dbReference type="Pfam" id="PF01416"/>
    </source>
</evidence>
<dbReference type="PANTHER" id="PTHR11142:SF0">
    <property type="entry name" value="TRNA PSEUDOURIDINE SYNTHASE-LIKE 1"/>
    <property type="match status" value="1"/>
</dbReference>
<evidence type="ECO:0000313" key="9">
    <source>
        <dbReference type="EMBL" id="XBO39365.1"/>
    </source>
</evidence>
<dbReference type="EC" id="5.4.99.12" evidence="4"/>
<evidence type="ECO:0000256" key="7">
    <source>
        <dbReference type="RuleBase" id="RU003792"/>
    </source>
</evidence>
<comment type="subunit">
    <text evidence="4">Homodimer.</text>
</comment>
<dbReference type="InterPro" id="IPR020103">
    <property type="entry name" value="PsdUridine_synth_cat_dom_sf"/>
</dbReference>
<keyword evidence="3 4" id="KW-0413">Isomerase</keyword>
<comment type="function">
    <text evidence="4">Formation of pseudouridine at positions 38, 39 and 40 in the anticodon stem and loop of transfer RNAs.</text>
</comment>
<evidence type="ECO:0000256" key="2">
    <source>
        <dbReference type="ARBA" id="ARBA00022694"/>
    </source>
</evidence>
<dbReference type="InterPro" id="IPR001406">
    <property type="entry name" value="PsdUridine_synth_TruA"/>
</dbReference>
<name>A0AAU7JGT7_9HYPH</name>
<accession>A0AAU7JGT7</accession>
<keyword evidence="2 4" id="KW-0819">tRNA processing</keyword>
<dbReference type="SUPFAM" id="SSF55120">
    <property type="entry name" value="Pseudouridine synthase"/>
    <property type="match status" value="1"/>
</dbReference>
<dbReference type="RefSeq" id="WP_406856207.1">
    <property type="nucleotide sequence ID" value="NZ_CP157484.1"/>
</dbReference>
<feature type="domain" description="Pseudouridine synthase I TruA alpha/beta" evidence="8">
    <location>
        <begin position="7"/>
        <end position="98"/>
    </location>
</feature>
<evidence type="ECO:0000256" key="6">
    <source>
        <dbReference type="PIRSR" id="PIRSR001430-2"/>
    </source>
</evidence>
<protein>
    <recommendedName>
        <fullName evidence="4">tRNA pseudouridine synthase A</fullName>
        <ecNumber evidence="4">5.4.99.12</ecNumber>
    </recommendedName>
    <alternativeName>
        <fullName evidence="4">tRNA pseudouridine(38-40) synthase</fullName>
    </alternativeName>
    <alternativeName>
        <fullName evidence="4">tRNA pseudouridylate synthase I</fullName>
    </alternativeName>
    <alternativeName>
        <fullName evidence="4">tRNA-uridine isomerase I</fullName>
    </alternativeName>
</protein>
<comment type="caution">
    <text evidence="4">Lacks conserved residue(s) required for the propagation of feature annotation.</text>
</comment>
<dbReference type="HAMAP" id="MF_00171">
    <property type="entry name" value="TruA"/>
    <property type="match status" value="1"/>
</dbReference>
<dbReference type="FunFam" id="3.30.70.580:FF:000001">
    <property type="entry name" value="tRNA pseudouridine synthase A"/>
    <property type="match status" value="1"/>
</dbReference>
<dbReference type="GO" id="GO:0031119">
    <property type="term" value="P:tRNA pseudouridine synthesis"/>
    <property type="evidence" value="ECO:0007669"/>
    <property type="project" value="UniProtKB-UniRule"/>
</dbReference>
<evidence type="ECO:0000256" key="5">
    <source>
        <dbReference type="PIRSR" id="PIRSR001430-1"/>
    </source>
</evidence>
<comment type="catalytic activity">
    <reaction evidence="4 7">
        <text>uridine(38/39/40) in tRNA = pseudouridine(38/39/40) in tRNA</text>
        <dbReference type="Rhea" id="RHEA:22376"/>
        <dbReference type="Rhea" id="RHEA-COMP:10085"/>
        <dbReference type="Rhea" id="RHEA-COMP:10087"/>
        <dbReference type="ChEBI" id="CHEBI:65314"/>
        <dbReference type="ChEBI" id="CHEBI:65315"/>
        <dbReference type="EC" id="5.4.99.12"/>
    </reaction>
</comment>
<dbReference type="InterPro" id="IPR020094">
    <property type="entry name" value="TruA/RsuA/RluB/E/F_N"/>
</dbReference>
<evidence type="ECO:0000256" key="3">
    <source>
        <dbReference type="ARBA" id="ARBA00023235"/>
    </source>
</evidence>
<evidence type="ECO:0000256" key="4">
    <source>
        <dbReference type="HAMAP-Rule" id="MF_00171"/>
    </source>
</evidence>
<organism evidence="9">
    <name type="scientific">Alsobacter sp. KACC 23698</name>
    <dbReference type="NCBI Taxonomy" id="3149229"/>
    <lineage>
        <taxon>Bacteria</taxon>
        <taxon>Pseudomonadati</taxon>
        <taxon>Pseudomonadota</taxon>
        <taxon>Alphaproteobacteria</taxon>
        <taxon>Hyphomicrobiales</taxon>
        <taxon>Alsobacteraceae</taxon>
        <taxon>Alsobacter</taxon>
    </lineage>
</organism>
<dbReference type="Pfam" id="PF01416">
    <property type="entry name" value="PseudoU_synth_1"/>
    <property type="match status" value="2"/>
</dbReference>
<dbReference type="Gene3D" id="3.30.70.580">
    <property type="entry name" value="Pseudouridine synthase I, catalytic domain, N-terminal subdomain"/>
    <property type="match status" value="1"/>
</dbReference>
<dbReference type="AlphaFoldDB" id="A0AAU7JGT7"/>
<dbReference type="GO" id="GO:0003723">
    <property type="term" value="F:RNA binding"/>
    <property type="evidence" value="ECO:0007669"/>
    <property type="project" value="InterPro"/>
</dbReference>
<dbReference type="EMBL" id="CP157484">
    <property type="protein sequence ID" value="XBO39365.1"/>
    <property type="molecule type" value="Genomic_DNA"/>
</dbReference>
<sequence length="245" mass="27308">MPRYKLVVEYDGTPFVGWQFQAVGCSVQQCIENAIGRFTGETVRIQGAGRTDAGVHATHQVAHVDLARDWPTDTVRDALNAHLRPHPIAILSAERVDDGFNARMSARGRHYLYRILNRRPPPALDVDRAWHVKWPLDAERMHDAAQALVGMHDFTTFRSSDCQAASPVKTLSRLDVERVGQEIRVYASARSFLHHQVRSMVGSLHQVAAGRWTKADLAAALEARDRSRCGPMAPSCGLYLTGVDY</sequence>
<feature type="active site" description="Nucleophile" evidence="4 5">
    <location>
        <position position="52"/>
    </location>
</feature>